<accession>A0A087DJJ4</accession>
<evidence type="ECO:0000313" key="3">
    <source>
        <dbReference type="Proteomes" id="UP000029004"/>
    </source>
</evidence>
<feature type="region of interest" description="Disordered" evidence="1">
    <location>
        <begin position="1"/>
        <end position="22"/>
    </location>
</feature>
<dbReference type="AlphaFoldDB" id="A0A087DJJ4"/>
<dbReference type="OrthoDB" id="9905867at2"/>
<proteinExistence type="predicted"/>
<keyword evidence="3" id="KW-1185">Reference proteome</keyword>
<dbReference type="Proteomes" id="UP000029004">
    <property type="component" value="Unassembled WGS sequence"/>
</dbReference>
<dbReference type="EMBL" id="JGZP01000016">
    <property type="protein sequence ID" value="KFI95694.1"/>
    <property type="molecule type" value="Genomic_DNA"/>
</dbReference>
<dbReference type="RefSeq" id="WP_034529522.1">
    <property type="nucleotide sequence ID" value="NZ_JGZP01000016.1"/>
</dbReference>
<evidence type="ECO:0000313" key="2">
    <source>
        <dbReference type="EMBL" id="KFI95694.1"/>
    </source>
</evidence>
<organism evidence="2 3">
    <name type="scientific">Bifidobacterium stellenboschense</name>
    <dbReference type="NCBI Taxonomy" id="762211"/>
    <lineage>
        <taxon>Bacteria</taxon>
        <taxon>Bacillati</taxon>
        <taxon>Actinomycetota</taxon>
        <taxon>Actinomycetes</taxon>
        <taxon>Bifidobacteriales</taxon>
        <taxon>Bifidobacteriaceae</taxon>
        <taxon>Bifidobacterium</taxon>
    </lineage>
</organism>
<protein>
    <submittedName>
        <fullName evidence="2">Uncharacterized protein</fullName>
    </submittedName>
</protein>
<sequence length="367" mass="42943">MNKSRRTNPQRRRRGASRRRRHPACPIVNEQLRFWKETYRPPQHQRPDYSIGQEIIDCKGPNEHIIAMLLPIAERLLKNKPNFRRQLKHLECNPNYAMLSEPDGVVMNLCYQCDRDGTPIGLGPKFVDLYAEATSDASFLARASTAMYWALLDVYDDTDFGRLAATIRHRLTSDTNKAFFVERKAHHLDDQSNQNASTGTYYKLLGAPDRIVRARRRTVYEKVYRPFTKLKMPSEEELQAKHRQRMQFQYHVNDDGNGISIDRCRGCNLGKNKTEAELYGEFDRWLMFLFQTVHGALSIYDVAQVMVDFRPDLIQDGFDPSPNMEKALEYDERYSDKQDEFEDRISDRVMTFIDDTTFPTYADPWMA</sequence>
<reference evidence="2 3" key="1">
    <citation type="submission" date="2014-03" db="EMBL/GenBank/DDBJ databases">
        <title>Genomics of Bifidobacteria.</title>
        <authorList>
            <person name="Ventura M."/>
            <person name="Milani C."/>
            <person name="Lugli G.A."/>
        </authorList>
    </citation>
    <scope>NUCLEOTIDE SEQUENCE [LARGE SCALE GENOMIC DNA]</scope>
    <source>
        <strain evidence="2 3">DSM 23968</strain>
    </source>
</reference>
<name>A0A087DJJ4_9BIFI</name>
<dbReference type="eggNOG" id="ENOG5032210">
    <property type="taxonomic scope" value="Bacteria"/>
</dbReference>
<gene>
    <name evidence="2" type="ORF">BSTEL_0500</name>
</gene>
<evidence type="ECO:0000256" key="1">
    <source>
        <dbReference type="SAM" id="MobiDB-lite"/>
    </source>
</evidence>
<comment type="caution">
    <text evidence="2">The sequence shown here is derived from an EMBL/GenBank/DDBJ whole genome shotgun (WGS) entry which is preliminary data.</text>
</comment>